<keyword evidence="5 6" id="KW-0694">RNA-binding</keyword>
<evidence type="ECO:0000256" key="6">
    <source>
        <dbReference type="RuleBase" id="RU365068"/>
    </source>
</evidence>
<dbReference type="GO" id="GO:0005524">
    <property type="term" value="F:ATP binding"/>
    <property type="evidence" value="ECO:0007669"/>
    <property type="project" value="UniProtKB-UniRule"/>
</dbReference>
<dbReference type="InterPro" id="IPR014001">
    <property type="entry name" value="Helicase_ATP-bd"/>
</dbReference>
<keyword evidence="2 6" id="KW-0378">Hydrolase</keyword>
<feature type="compositionally biased region" description="Basic and acidic residues" evidence="7">
    <location>
        <begin position="1210"/>
        <end position="1234"/>
    </location>
</feature>
<dbReference type="InterPro" id="IPR000629">
    <property type="entry name" value="RNA-helicase_DEAD-box_CS"/>
</dbReference>
<dbReference type="Gene3D" id="3.40.50.300">
    <property type="entry name" value="P-loop containing nucleotide triphosphate hydrolases"/>
    <property type="match status" value="2"/>
</dbReference>
<comment type="domain">
    <text evidence="6">The Q motif is unique to and characteristic of the DEAD box family of RNA helicases and controls ATP binding and hydrolysis.</text>
</comment>
<organism evidence="10 11">
    <name type="scientific">Pyrenophora seminiperda CCB06</name>
    <dbReference type="NCBI Taxonomy" id="1302712"/>
    <lineage>
        <taxon>Eukaryota</taxon>
        <taxon>Fungi</taxon>
        <taxon>Dikarya</taxon>
        <taxon>Ascomycota</taxon>
        <taxon>Pezizomycotina</taxon>
        <taxon>Dothideomycetes</taxon>
        <taxon>Pleosporomycetidae</taxon>
        <taxon>Pleosporales</taxon>
        <taxon>Pleosporineae</taxon>
        <taxon>Pleosporaceae</taxon>
        <taxon>Pyrenophora</taxon>
    </lineage>
</organism>
<gene>
    <name evidence="10" type="ORF">GMOD_00003562</name>
</gene>
<feature type="compositionally biased region" description="Basic and acidic residues" evidence="7">
    <location>
        <begin position="1272"/>
        <end position="1282"/>
    </location>
</feature>
<evidence type="ECO:0000256" key="4">
    <source>
        <dbReference type="ARBA" id="ARBA00022840"/>
    </source>
</evidence>
<dbReference type="EMBL" id="KE747844">
    <property type="protein sequence ID" value="RMZ74513.1"/>
    <property type="molecule type" value="Genomic_DNA"/>
</dbReference>
<dbReference type="PROSITE" id="PS51192">
    <property type="entry name" value="HELICASE_ATP_BIND_1"/>
    <property type="match status" value="1"/>
</dbReference>
<keyword evidence="11" id="KW-1185">Reference proteome</keyword>
<dbReference type="GO" id="GO:0003723">
    <property type="term" value="F:RNA binding"/>
    <property type="evidence" value="ECO:0007669"/>
    <property type="project" value="UniProtKB-UniRule"/>
</dbReference>
<feature type="region of interest" description="Disordered" evidence="7">
    <location>
        <begin position="283"/>
        <end position="317"/>
    </location>
</feature>
<feature type="compositionally biased region" description="Polar residues" evidence="7">
    <location>
        <begin position="11"/>
        <end position="20"/>
    </location>
</feature>
<comment type="similarity">
    <text evidence="6">Belongs to the DEAD box helicase family.</text>
</comment>
<feature type="region of interest" description="Disordered" evidence="7">
    <location>
        <begin position="1"/>
        <end position="20"/>
    </location>
</feature>
<evidence type="ECO:0000313" key="11">
    <source>
        <dbReference type="Proteomes" id="UP000265663"/>
    </source>
</evidence>
<dbReference type="EC" id="3.6.4.13" evidence="6"/>
<evidence type="ECO:0000256" key="2">
    <source>
        <dbReference type="ARBA" id="ARBA00022801"/>
    </source>
</evidence>
<dbReference type="InterPro" id="IPR027417">
    <property type="entry name" value="P-loop_NTPase"/>
</dbReference>
<name>A0A3M7MJ37_9PLEO</name>
<feature type="region of interest" description="Disordered" evidence="7">
    <location>
        <begin position="1126"/>
        <end position="1282"/>
    </location>
</feature>
<keyword evidence="3 6" id="KW-0347">Helicase</keyword>
<evidence type="ECO:0000256" key="7">
    <source>
        <dbReference type="SAM" id="MobiDB-lite"/>
    </source>
</evidence>
<dbReference type="InterPro" id="IPR011545">
    <property type="entry name" value="DEAD/DEAH_box_helicase_dom"/>
</dbReference>
<feature type="compositionally biased region" description="Gly residues" evidence="7">
    <location>
        <begin position="1137"/>
        <end position="1176"/>
    </location>
</feature>
<evidence type="ECO:0000259" key="9">
    <source>
        <dbReference type="PROSITE" id="PS51194"/>
    </source>
</evidence>
<dbReference type="PANTHER" id="PTHR24031">
    <property type="entry name" value="RNA HELICASE"/>
    <property type="match status" value="1"/>
</dbReference>
<dbReference type="PROSITE" id="PS51194">
    <property type="entry name" value="HELICASE_CTER"/>
    <property type="match status" value="1"/>
</dbReference>
<comment type="catalytic activity">
    <reaction evidence="6">
        <text>ATP + H2O = ADP + phosphate + H(+)</text>
        <dbReference type="Rhea" id="RHEA:13065"/>
        <dbReference type="ChEBI" id="CHEBI:15377"/>
        <dbReference type="ChEBI" id="CHEBI:15378"/>
        <dbReference type="ChEBI" id="CHEBI:30616"/>
        <dbReference type="ChEBI" id="CHEBI:43474"/>
        <dbReference type="ChEBI" id="CHEBI:456216"/>
        <dbReference type="EC" id="3.6.4.13"/>
    </reaction>
</comment>
<proteinExistence type="inferred from homology"/>
<dbReference type="Proteomes" id="UP000265663">
    <property type="component" value="Unassembled WGS sequence"/>
</dbReference>
<reference evidence="10 11" key="1">
    <citation type="journal article" date="2014" name="PLoS ONE">
        <title>De novo Genome Assembly of the Fungal Plant Pathogen Pyrenophora semeniperda.</title>
        <authorList>
            <person name="Soliai M.M."/>
            <person name="Meyer S.E."/>
            <person name="Udall J.A."/>
            <person name="Elzinga D.E."/>
            <person name="Hermansen R.A."/>
            <person name="Bodily P.M."/>
            <person name="Hart A.A."/>
            <person name="Coleman C.E."/>
        </authorList>
    </citation>
    <scope>NUCLEOTIDE SEQUENCE [LARGE SCALE GENOMIC DNA]</scope>
    <source>
        <strain evidence="10 11">CCB06</strain>
        <tissue evidence="10">Mycelium</tissue>
    </source>
</reference>
<dbReference type="OrthoDB" id="193716at2759"/>
<protein>
    <recommendedName>
        <fullName evidence="6">ATP-dependent RNA helicase</fullName>
        <ecNumber evidence="6">3.6.4.13</ecNumber>
    </recommendedName>
</protein>
<feature type="domain" description="Helicase C-terminal" evidence="9">
    <location>
        <begin position="893"/>
        <end position="1074"/>
    </location>
</feature>
<feature type="compositionally biased region" description="Polar residues" evidence="7">
    <location>
        <begin position="306"/>
        <end position="317"/>
    </location>
</feature>
<dbReference type="GO" id="GO:0016787">
    <property type="term" value="F:hydrolase activity"/>
    <property type="evidence" value="ECO:0007669"/>
    <property type="project" value="UniProtKB-KW"/>
</dbReference>
<evidence type="ECO:0000256" key="5">
    <source>
        <dbReference type="ARBA" id="ARBA00022884"/>
    </source>
</evidence>
<evidence type="ECO:0000313" key="10">
    <source>
        <dbReference type="EMBL" id="RMZ74513.1"/>
    </source>
</evidence>
<evidence type="ECO:0000256" key="3">
    <source>
        <dbReference type="ARBA" id="ARBA00022806"/>
    </source>
</evidence>
<sequence>MTYPYRPAYSRSRSPTLTRHSFSAGQEVPNRIGIGFRNPAPLDTVHADTVDVDTIDWDMFDKDLDDFFSRTVRAYVLVRSYWRDCVGGTRWTRDDIEYIRKTGLNLPHHVLTLRRRQSEYGQCKKEDDSEMKSIRKETIQVQRYCEEIMNLITDLERIPLRQRMSRGNIQRTEEYWKKHGPDDRKASSDTVNGAKAKNLVLSVMDPRACKKSFSATQLDNHDDMILQGEQAKLSATAFDSATLFELEVNSYRPSMLYSVLPTLVSNHLPTLPSLRQSLNHVYSRGAHSKSNSVTEIPQPETPPPCYSSTPHSGSATPNRLTVALEETAVDFSDDVSERPVSSSSADPPLFGTNETSTGIRWKYASLGTSLMAQATRESSAPKSSYDHSSAILIRQLYIHGITYLLRGLPAKLSPEETLSIQAALPQELVETCQDSNASALIAVSQRGISPQRSPPQDPTILHRLTAALVFQTFIVIQFLLPYIKLFLSHTYQFERKHQITKRLVNTGVATADDIGRRTLRLSQTVCQMNDGLVGQALNEMTIWWVQGLTGGVQQGFMEGMKAVRCPATLSRSLAGISSRSLRTPFARTSGVLRIPLQTLRLANASSAGFHHSAKWLNEAVAKASETAQSNGLITEFQDLATRGLVHPNLINTITKQMRLTTMTDVQTQTINEALNGVDVIAQAKTGTGKTLGFLIPTIQRIIQTDPTLAEKPRGYKRAKPDDIRAIIMSPTRELAEQIAVEAKKVTSGTGIVVQCAVGGTRKREMLLKTQREGCHLMVATPGRLFDILSDPYSGVKAPKLSAFVLDEADRLLDEGFTKEIDEIKTLLPDPQQVERQNLMFSATLPTSVVHLVRQTMRPGFHFAQCVNENEEPTHQRIPQKMINLAGFENSMPALYELMVKEQAKAQSGGSRPFKAIIYFNSTAEVTLAASVYYKLTGGGLRRNDSPFAGLRNFEIHAKLSQGQRTRAADDFRAAKSGVLFSSDVTARGMDFPNVTHVIQVGLPRDRDSYIHRLGRTGRAGKEGEGWLFLTPFERNEVNRRLRGLPIVNATAELQTAALDLSQASEIPEDINEILVKCVAAHKKVYPDQLDAAFRGIFGSYQWFDDKHALVEGANRLAEYGWGMETPPPPPASLFSGRQGGRGGGGRGGRSGGFGGRMGGGGGFGGDRRGGGGFGGDRGGDRRTGGGFGGDRSGGGFGGDRRGGGGGGFGGDRRGGGGFGGDRRGGGSFGGDRRGGGGFGGDRSGGGFGGDRRGGGGGGFGGDRRGGGGFGGDRPRREPRLEF</sequence>
<dbReference type="PROSITE" id="PS00039">
    <property type="entry name" value="DEAD_ATP_HELICASE"/>
    <property type="match status" value="1"/>
</dbReference>
<evidence type="ECO:0000256" key="1">
    <source>
        <dbReference type="ARBA" id="ARBA00022741"/>
    </source>
</evidence>
<evidence type="ECO:0000259" key="8">
    <source>
        <dbReference type="PROSITE" id="PS51192"/>
    </source>
</evidence>
<dbReference type="Pfam" id="PF00271">
    <property type="entry name" value="Helicase_C"/>
    <property type="match status" value="1"/>
</dbReference>
<feature type="domain" description="Helicase ATP-binding" evidence="8">
    <location>
        <begin position="670"/>
        <end position="862"/>
    </location>
</feature>
<dbReference type="InterPro" id="IPR001650">
    <property type="entry name" value="Helicase_C-like"/>
</dbReference>
<feature type="compositionally biased region" description="Gly residues" evidence="7">
    <location>
        <begin position="1235"/>
        <end position="1271"/>
    </location>
</feature>
<keyword evidence="1 6" id="KW-0547">Nucleotide-binding</keyword>
<accession>A0A3M7MJ37</accession>
<feature type="compositionally biased region" description="Gly residues" evidence="7">
    <location>
        <begin position="1184"/>
        <end position="1209"/>
    </location>
</feature>
<dbReference type="GO" id="GO:0003724">
    <property type="term" value="F:RNA helicase activity"/>
    <property type="evidence" value="ECO:0007669"/>
    <property type="project" value="UniProtKB-EC"/>
</dbReference>
<dbReference type="CDD" id="cd18787">
    <property type="entry name" value="SF2_C_DEAD"/>
    <property type="match status" value="1"/>
</dbReference>
<dbReference type="SMART" id="SM00490">
    <property type="entry name" value="HELICc"/>
    <property type="match status" value="1"/>
</dbReference>
<dbReference type="SMART" id="SM00487">
    <property type="entry name" value="DEXDc"/>
    <property type="match status" value="1"/>
</dbReference>
<keyword evidence="4 6" id="KW-0067">ATP-binding</keyword>
<dbReference type="Pfam" id="PF00270">
    <property type="entry name" value="DEAD"/>
    <property type="match status" value="1"/>
</dbReference>
<dbReference type="SUPFAM" id="SSF52540">
    <property type="entry name" value="P-loop containing nucleoside triphosphate hydrolases"/>
    <property type="match status" value="1"/>
</dbReference>
<comment type="function">
    <text evidence="6">RNA helicase.</text>
</comment>